<feature type="transmembrane region" description="Helical" evidence="6">
    <location>
        <begin position="805"/>
        <end position="826"/>
    </location>
</feature>
<evidence type="ECO:0000256" key="6">
    <source>
        <dbReference type="SAM" id="Phobius"/>
    </source>
</evidence>
<name>A0ABU9E8J5_9BACT</name>
<sequence>MMRFPLRLALWEGRATFRTVGAYALSITLGVAALVAVRGFRADVERSVESQARVLLGADAKFESDRPLPDSLRQVVDSLEGVGATSAEVVRTVSMVAADGNGLVRLLQLWSVDGDWPFYGAVEAEPIGSWQFDDPTRVVVDRPALIQLGIEIGDSITIGRARFEVAGSVDRLPTDPGFQSAVGPRVWLSRAALDQAGLLDFGSLARWDTYLRFDDPGVHGIDERYETLLAASGVQYVTATERARSLTRAVDFLGRYLGLVGLGALLLGGIGVGNAIHLFVQRRLTQVAVLRCLGARQAGVFGAYLLQAVALGAGGAVLGVALGMAAQLALPFVLSGVLPVEVRPRPAPATALMGLGVGVWVAVVFALLPLLAIRDVAPLRAFRVAEEGARGRWSFGRLATVGLLGGSVVTLSVMEAPTAGEGVAFALGLGLALGALWLTARAAMWVARRVVPAGAPYPVRQGISNLFRPGNQTVAVTVALGLGAFIVATVLQVQHNLARELDFDRAAGQPDLLLFDVQPDQRRGVVDLLPPDARDSAIPTPLVSARLAAIDGVSVEELSLRDGPEAPEEWALHREYRHSWREALTDAERLVSGAWWPDADEPAEGVARVSVETELADELGVGLGSRLTWSIGGREVESLVTSLREVDWDRFQTNFFVLFEPGAIDDAPATWVVLARVEGADSVAAYQRRLIERYPNVSALDLGHIQEVVDSILSGARRAVVALGGFAALAGVVVLAGALAASRHHRLREGALLKTLGARGGQLLAVFFSEFVALGLVAAATALTLSTLAAWALVARGFGFEFDPVPGLLLSVAAGLVLLTLVTGWLGSRGLLRRPPLPLLRALTD</sequence>
<evidence type="ECO:0000259" key="8">
    <source>
        <dbReference type="Pfam" id="PF12704"/>
    </source>
</evidence>
<keyword evidence="5 6" id="KW-0472">Membrane</keyword>
<feature type="transmembrane region" description="Helical" evidence="6">
    <location>
        <begin position="301"/>
        <end position="330"/>
    </location>
</feature>
<reference evidence="9 10" key="1">
    <citation type="submission" date="2024-02" db="EMBL/GenBank/DDBJ databases">
        <title>A novel Gemmatimonadota bacterium.</title>
        <authorList>
            <person name="Du Z.-J."/>
            <person name="Ye Y.-Q."/>
        </authorList>
    </citation>
    <scope>NUCLEOTIDE SEQUENCE [LARGE SCALE GENOMIC DNA]</scope>
    <source>
        <strain evidence="9 10">DH-20</strain>
    </source>
</reference>
<feature type="transmembrane region" description="Helical" evidence="6">
    <location>
        <begin position="763"/>
        <end position="793"/>
    </location>
</feature>
<organism evidence="9 10">
    <name type="scientific">Gaopeijia maritima</name>
    <dbReference type="NCBI Taxonomy" id="3119007"/>
    <lineage>
        <taxon>Bacteria</taxon>
        <taxon>Pseudomonadati</taxon>
        <taxon>Gemmatimonadota</taxon>
        <taxon>Longimicrobiia</taxon>
        <taxon>Gaopeijiales</taxon>
        <taxon>Gaopeijiaceae</taxon>
        <taxon>Gaopeijia</taxon>
    </lineage>
</organism>
<feature type="transmembrane region" description="Helical" evidence="6">
    <location>
        <begin position="256"/>
        <end position="280"/>
    </location>
</feature>
<feature type="domain" description="MacB-like periplasmic core" evidence="8">
    <location>
        <begin position="24"/>
        <end position="193"/>
    </location>
</feature>
<keyword evidence="3 6" id="KW-0812">Transmembrane</keyword>
<gene>
    <name evidence="9" type="ORF">WI372_05335</name>
</gene>
<feature type="transmembrane region" description="Helical" evidence="6">
    <location>
        <begin position="474"/>
        <end position="493"/>
    </location>
</feature>
<protein>
    <submittedName>
        <fullName evidence="9">FtsX-like permease family protein</fullName>
    </submittedName>
</protein>
<dbReference type="PANTHER" id="PTHR30287:SF1">
    <property type="entry name" value="INNER MEMBRANE PROTEIN"/>
    <property type="match status" value="1"/>
</dbReference>
<dbReference type="PANTHER" id="PTHR30287">
    <property type="entry name" value="MEMBRANE COMPONENT OF PREDICTED ABC SUPERFAMILY METABOLITE UPTAKE TRANSPORTER"/>
    <property type="match status" value="1"/>
</dbReference>
<evidence type="ECO:0000256" key="5">
    <source>
        <dbReference type="ARBA" id="ARBA00023136"/>
    </source>
</evidence>
<evidence type="ECO:0000256" key="2">
    <source>
        <dbReference type="ARBA" id="ARBA00022475"/>
    </source>
</evidence>
<evidence type="ECO:0000313" key="9">
    <source>
        <dbReference type="EMBL" id="MEK9500392.1"/>
    </source>
</evidence>
<dbReference type="Pfam" id="PF02687">
    <property type="entry name" value="FtsX"/>
    <property type="match status" value="2"/>
</dbReference>
<accession>A0ABU9E8J5</accession>
<keyword evidence="4 6" id="KW-1133">Transmembrane helix</keyword>
<dbReference type="Pfam" id="PF12704">
    <property type="entry name" value="MacB_PCD"/>
    <property type="match status" value="1"/>
</dbReference>
<evidence type="ECO:0000259" key="7">
    <source>
        <dbReference type="Pfam" id="PF02687"/>
    </source>
</evidence>
<evidence type="ECO:0000256" key="3">
    <source>
        <dbReference type="ARBA" id="ARBA00022692"/>
    </source>
</evidence>
<comment type="subcellular location">
    <subcellularLocation>
        <location evidence="1">Cell membrane</location>
        <topology evidence="1">Multi-pass membrane protein</topology>
    </subcellularLocation>
</comment>
<comment type="caution">
    <text evidence="9">The sequence shown here is derived from an EMBL/GenBank/DDBJ whole genome shotgun (WGS) entry which is preliminary data.</text>
</comment>
<feature type="transmembrane region" description="Helical" evidence="6">
    <location>
        <begin position="394"/>
        <end position="416"/>
    </location>
</feature>
<feature type="transmembrane region" description="Helical" evidence="6">
    <location>
        <begin position="719"/>
        <end position="742"/>
    </location>
</feature>
<dbReference type="InterPro" id="IPR025857">
    <property type="entry name" value="MacB_PCD"/>
</dbReference>
<feature type="transmembrane region" description="Helical" evidence="6">
    <location>
        <begin position="350"/>
        <end position="373"/>
    </location>
</feature>
<dbReference type="InterPro" id="IPR003838">
    <property type="entry name" value="ABC3_permease_C"/>
</dbReference>
<feature type="transmembrane region" description="Helical" evidence="6">
    <location>
        <begin position="422"/>
        <end position="440"/>
    </location>
</feature>
<dbReference type="RefSeq" id="WP_405284796.1">
    <property type="nucleotide sequence ID" value="NZ_CP144380.1"/>
</dbReference>
<feature type="domain" description="ABC3 transporter permease C-terminal" evidence="7">
    <location>
        <begin position="723"/>
        <end position="836"/>
    </location>
</feature>
<dbReference type="EMBL" id="JBBHLI010000002">
    <property type="protein sequence ID" value="MEK9500392.1"/>
    <property type="molecule type" value="Genomic_DNA"/>
</dbReference>
<feature type="domain" description="ABC3 transporter permease C-terminal" evidence="7">
    <location>
        <begin position="260"/>
        <end position="374"/>
    </location>
</feature>
<proteinExistence type="predicted"/>
<dbReference type="Proteomes" id="UP001484239">
    <property type="component" value="Unassembled WGS sequence"/>
</dbReference>
<feature type="transmembrane region" description="Helical" evidence="6">
    <location>
        <begin position="20"/>
        <end position="40"/>
    </location>
</feature>
<dbReference type="InterPro" id="IPR038766">
    <property type="entry name" value="Membrane_comp_ABC_pdt"/>
</dbReference>
<evidence type="ECO:0000256" key="4">
    <source>
        <dbReference type="ARBA" id="ARBA00022989"/>
    </source>
</evidence>
<evidence type="ECO:0000256" key="1">
    <source>
        <dbReference type="ARBA" id="ARBA00004651"/>
    </source>
</evidence>
<evidence type="ECO:0000313" key="10">
    <source>
        <dbReference type="Proteomes" id="UP001484239"/>
    </source>
</evidence>
<keyword evidence="10" id="KW-1185">Reference proteome</keyword>
<keyword evidence="2" id="KW-1003">Cell membrane</keyword>